<keyword evidence="9" id="KW-1185">Reference proteome</keyword>
<dbReference type="GO" id="GO:0008176">
    <property type="term" value="F:tRNA (guanine(46)-N7)-methyltransferase activity"/>
    <property type="evidence" value="ECO:0007669"/>
    <property type="project" value="UniProtKB-UniRule"/>
</dbReference>
<feature type="binding site" evidence="7">
    <location>
        <position position="234"/>
    </location>
    <ligand>
        <name>substrate</name>
    </ligand>
</feature>
<evidence type="ECO:0000313" key="9">
    <source>
        <dbReference type="Proteomes" id="UP000028486"/>
    </source>
</evidence>
<dbReference type="Gene3D" id="3.40.50.150">
    <property type="entry name" value="Vaccinia Virus protein VP39"/>
    <property type="match status" value="1"/>
</dbReference>
<keyword evidence="4 7" id="KW-0808">Transferase</keyword>
<comment type="function">
    <text evidence="2 7">Catalyzes the formation of N(7)-methylguanine at position 46 (m7G46) in tRNA.</text>
</comment>
<dbReference type="UniPathway" id="UPA00989"/>
<evidence type="ECO:0000256" key="7">
    <source>
        <dbReference type="HAMAP-Rule" id="MF_01057"/>
    </source>
</evidence>
<proteinExistence type="inferred from homology"/>
<dbReference type="NCBIfam" id="TIGR00091">
    <property type="entry name" value="tRNA (guanosine(46)-N7)-methyltransferase TrmB"/>
    <property type="match status" value="1"/>
</dbReference>
<protein>
    <recommendedName>
        <fullName evidence="7">tRNA (guanine-N(7)-)-methyltransferase</fullName>
        <ecNumber evidence="7">2.1.1.33</ecNumber>
    </recommendedName>
    <alternativeName>
        <fullName evidence="7">tRNA (guanine(46)-N(7))-methyltransferase</fullName>
    </alternativeName>
    <alternativeName>
        <fullName evidence="7">tRNA(m7G46)-methyltransferase</fullName>
    </alternativeName>
</protein>
<keyword evidence="6 7" id="KW-0819">tRNA processing</keyword>
<evidence type="ECO:0000256" key="5">
    <source>
        <dbReference type="ARBA" id="ARBA00022691"/>
    </source>
</evidence>
<dbReference type="EC" id="2.1.1.33" evidence="7"/>
<dbReference type="PANTHER" id="PTHR23417">
    <property type="entry name" value="3-DEOXY-D-MANNO-OCTULOSONIC-ACID TRANSFERASE/TRNA GUANINE-N 7 - -METHYLTRANSFERASE"/>
    <property type="match status" value="1"/>
</dbReference>
<comment type="similarity">
    <text evidence="7">Belongs to the class I-like SAM-binding methyltransferase superfamily. TrmB family.</text>
</comment>
<organism evidence="8 9">
    <name type="scientific">Campylobacter iguaniorum</name>
    <dbReference type="NCBI Taxonomy" id="1244531"/>
    <lineage>
        <taxon>Bacteria</taxon>
        <taxon>Pseudomonadati</taxon>
        <taxon>Campylobacterota</taxon>
        <taxon>Epsilonproteobacteria</taxon>
        <taxon>Campylobacterales</taxon>
        <taxon>Campylobacteraceae</taxon>
        <taxon>Campylobacter</taxon>
    </lineage>
</organism>
<evidence type="ECO:0000256" key="4">
    <source>
        <dbReference type="ARBA" id="ARBA00022679"/>
    </source>
</evidence>
<comment type="pathway">
    <text evidence="7">tRNA modification; N(7)-methylguanine-tRNA biosynthesis.</text>
</comment>
<evidence type="ECO:0000313" key="8">
    <source>
        <dbReference type="EMBL" id="AII15087.1"/>
    </source>
</evidence>
<dbReference type="InterPro" id="IPR029063">
    <property type="entry name" value="SAM-dependent_MTases_sf"/>
</dbReference>
<gene>
    <name evidence="7" type="primary">trmB</name>
    <name evidence="8" type="synonym">trmI</name>
    <name evidence="8" type="ORF">CIG1485E_1253</name>
</gene>
<dbReference type="OrthoDB" id="9802090at2"/>
<sequence length="391" mass="45258">MPNFIATSLKNLEYPFGNDEAQFLWSAKAGEENLIYTMAKDCEFFITVKGKKDNYVIKGEKLTRPARLGVLQKALISFRDLNVNAVKSQAIAIKNEKQLQAKEFILSDVQFLDLLQTTKFKRIFVEIGFGSGRHLLYQARNNPEVLVVGIEVYKPSCEQVNNLAKDQNLKNIALLNLDARLVLSLIESNSIEKVFLHFPIPWEKSEKRRVVSASFAKEVQRILAVGAKFELRSDDRGYTDFTIGHFLNLPDAQIQIYKDRFLEVSSKYEDRWVRQNKNIYDMIFTNELDSPKQSLKGDFEFGNIDKELVAAKFENKIFKGDDYFLHVERLYKKENGDLLIRVAFGSFYRPEHCYILITPNEANYFIKKPLLTSENLKAHECLREYLTCKIS</sequence>
<dbReference type="PANTHER" id="PTHR23417:SF14">
    <property type="entry name" value="PENTACOTRIPEPTIDE-REPEAT REGION OF PRORP DOMAIN-CONTAINING PROTEIN"/>
    <property type="match status" value="1"/>
</dbReference>
<dbReference type="SUPFAM" id="SSF53335">
    <property type="entry name" value="S-adenosyl-L-methionine-dependent methyltransferases"/>
    <property type="match status" value="1"/>
</dbReference>
<dbReference type="STRING" id="1244531.CIG2463D_1344"/>
<dbReference type="NCBIfam" id="NF010719">
    <property type="entry name" value="PRK14121.1"/>
    <property type="match status" value="1"/>
</dbReference>
<dbReference type="GO" id="GO:0043527">
    <property type="term" value="C:tRNA methyltransferase complex"/>
    <property type="evidence" value="ECO:0007669"/>
    <property type="project" value="TreeGrafter"/>
</dbReference>
<dbReference type="InterPro" id="IPR055361">
    <property type="entry name" value="tRNA_methyltr_TrmB_bact"/>
</dbReference>
<evidence type="ECO:0000256" key="1">
    <source>
        <dbReference type="ARBA" id="ARBA00000142"/>
    </source>
</evidence>
<evidence type="ECO:0000256" key="6">
    <source>
        <dbReference type="ARBA" id="ARBA00022694"/>
    </source>
</evidence>
<dbReference type="KEGG" id="caj:CIG1485E_1253"/>
<feature type="binding site" evidence="7">
    <location>
        <position position="126"/>
    </location>
    <ligand>
        <name>S-adenosyl-L-methionine</name>
        <dbReference type="ChEBI" id="CHEBI:59789"/>
    </ligand>
</feature>
<comment type="caution">
    <text evidence="7">Lacks conserved residue(s) required for the propagation of feature annotation.</text>
</comment>
<accession>A0A076FCF4</accession>
<dbReference type="HAMAP" id="MF_01057">
    <property type="entry name" value="tRNA_methyltr_TrmB"/>
    <property type="match status" value="1"/>
</dbReference>
<keyword evidence="3 7" id="KW-0489">Methyltransferase</keyword>
<feature type="binding site" evidence="7">
    <location>
        <position position="151"/>
    </location>
    <ligand>
        <name>S-adenosyl-L-methionine</name>
        <dbReference type="ChEBI" id="CHEBI:59789"/>
    </ligand>
</feature>
<name>A0A076FCF4_9BACT</name>
<feature type="binding site" evidence="7">
    <location>
        <position position="178"/>
    </location>
    <ligand>
        <name>S-adenosyl-L-methionine</name>
        <dbReference type="ChEBI" id="CHEBI:59789"/>
    </ligand>
</feature>
<comment type="catalytic activity">
    <reaction evidence="1 7">
        <text>guanosine(46) in tRNA + S-adenosyl-L-methionine = N(7)-methylguanosine(46) in tRNA + S-adenosyl-L-homocysteine</text>
        <dbReference type="Rhea" id="RHEA:42708"/>
        <dbReference type="Rhea" id="RHEA-COMP:10188"/>
        <dbReference type="Rhea" id="RHEA-COMP:10189"/>
        <dbReference type="ChEBI" id="CHEBI:57856"/>
        <dbReference type="ChEBI" id="CHEBI:59789"/>
        <dbReference type="ChEBI" id="CHEBI:74269"/>
        <dbReference type="ChEBI" id="CHEBI:74480"/>
        <dbReference type="EC" id="2.1.1.33"/>
    </reaction>
</comment>
<dbReference type="AlphaFoldDB" id="A0A076FCF4"/>
<dbReference type="Pfam" id="PF02390">
    <property type="entry name" value="Methyltransf_4"/>
    <property type="match status" value="1"/>
</dbReference>
<evidence type="ECO:0000256" key="2">
    <source>
        <dbReference type="ARBA" id="ARBA00003015"/>
    </source>
</evidence>
<dbReference type="PROSITE" id="PS51625">
    <property type="entry name" value="SAM_MT_TRMB"/>
    <property type="match status" value="1"/>
</dbReference>
<dbReference type="HOGENOM" id="CLU_041532_0_0_7"/>
<dbReference type="Proteomes" id="UP000028486">
    <property type="component" value="Chromosome"/>
</dbReference>
<dbReference type="EMBL" id="CP009043">
    <property type="protein sequence ID" value="AII15087.1"/>
    <property type="molecule type" value="Genomic_DNA"/>
</dbReference>
<keyword evidence="5 7" id="KW-0949">S-adenosyl-L-methionine</keyword>
<evidence type="ECO:0000256" key="3">
    <source>
        <dbReference type="ARBA" id="ARBA00022603"/>
    </source>
</evidence>
<dbReference type="InterPro" id="IPR003358">
    <property type="entry name" value="tRNA_(Gua-N-7)_MeTrfase_Trmb"/>
</dbReference>
<dbReference type="eggNOG" id="COG0220">
    <property type="taxonomic scope" value="Bacteria"/>
</dbReference>
<dbReference type="RefSeq" id="WP_038454700.1">
    <property type="nucleotide sequence ID" value="NZ_CP009043.1"/>
</dbReference>
<reference evidence="9" key="1">
    <citation type="journal article" date="2014" name="Genome Announc.">
        <title>Complete Genome Sequence of Campylobacter iguaniorum Strain 1485ET, Isolated from a Bearded Dragon (Pogona vitticeps).</title>
        <authorList>
            <person name="Gilbert M.J."/>
            <person name="Miller W.G."/>
            <person name="Yee E."/>
            <person name="Kik M."/>
            <person name="Wagenaar J.A."/>
            <person name="Duim B."/>
        </authorList>
    </citation>
    <scope>NUCLEOTIDE SEQUENCE [LARGE SCALE GENOMIC DNA]</scope>
    <source>
        <strain evidence="9">1485E</strain>
    </source>
</reference>